<feature type="region of interest" description="Disordered" evidence="1">
    <location>
        <begin position="1"/>
        <end position="20"/>
    </location>
</feature>
<dbReference type="KEGG" id="aplc:110985555"/>
<sequence>MDQPVPNEAHLRSKESFTSHTVVNMSQRALSADETKVLSRGMNFALVPQSSPTEDIIQHTEPILRHLDKSAYDEIRLQVHQALRKHKPAKPNISKQEQAAINSMRQDKTIHILRADKGNATVIMDKTEYDSLNKSLDRATDNCRSDMRRIDFRTPYTKSNISKAERQALRSLKDADFVIKRIDKAGATVLWHKDLCPDLLESERQLSDHRLPKAALYRTPISFSEKMMPNFTVPAPLLYKRYIDDIIGATREDVQKFIDYADSLHPALHLTSEISNETVTFLGIKLSINGNSLTTSVHNKSTDSHS</sequence>
<name>A0A8B7Z9J2_ACAPL</name>
<dbReference type="PANTHER" id="PTHR21301:SF10">
    <property type="entry name" value="REVERSE TRANSCRIPTASE DOMAIN-CONTAINING PROTEIN"/>
    <property type="match status" value="1"/>
</dbReference>
<protein>
    <submittedName>
        <fullName evidence="3">Uncharacterized protein LOC110985555</fullName>
    </submittedName>
</protein>
<proteinExistence type="predicted"/>
<dbReference type="GeneID" id="110985555"/>
<dbReference type="PANTHER" id="PTHR21301">
    <property type="entry name" value="REVERSE TRANSCRIPTASE"/>
    <property type="match status" value="1"/>
</dbReference>
<keyword evidence="2" id="KW-1185">Reference proteome</keyword>
<evidence type="ECO:0000313" key="2">
    <source>
        <dbReference type="Proteomes" id="UP000694845"/>
    </source>
</evidence>
<dbReference type="Proteomes" id="UP000694845">
    <property type="component" value="Unplaced"/>
</dbReference>
<reference evidence="3" key="1">
    <citation type="submission" date="2025-08" db="UniProtKB">
        <authorList>
            <consortium name="RefSeq"/>
        </authorList>
    </citation>
    <scope>IDENTIFICATION</scope>
</reference>
<evidence type="ECO:0000256" key="1">
    <source>
        <dbReference type="SAM" id="MobiDB-lite"/>
    </source>
</evidence>
<evidence type="ECO:0000313" key="3">
    <source>
        <dbReference type="RefSeq" id="XP_022102344.1"/>
    </source>
</evidence>
<organism evidence="2 3">
    <name type="scientific">Acanthaster planci</name>
    <name type="common">Crown-of-thorns starfish</name>
    <dbReference type="NCBI Taxonomy" id="133434"/>
    <lineage>
        <taxon>Eukaryota</taxon>
        <taxon>Metazoa</taxon>
        <taxon>Echinodermata</taxon>
        <taxon>Eleutherozoa</taxon>
        <taxon>Asterozoa</taxon>
        <taxon>Asteroidea</taxon>
        <taxon>Valvatacea</taxon>
        <taxon>Valvatida</taxon>
        <taxon>Acanthasteridae</taxon>
        <taxon>Acanthaster</taxon>
    </lineage>
</organism>
<gene>
    <name evidence="3" type="primary">LOC110985555</name>
</gene>
<accession>A0A8B7Z9J2</accession>
<dbReference type="OrthoDB" id="6782675at2759"/>
<dbReference type="AlphaFoldDB" id="A0A8B7Z9J2"/>
<dbReference type="RefSeq" id="XP_022102344.1">
    <property type="nucleotide sequence ID" value="XM_022246652.1"/>
</dbReference>